<evidence type="ECO:0000313" key="7">
    <source>
        <dbReference type="EMBL" id="TXJ45240.1"/>
    </source>
</evidence>
<comment type="pathway">
    <text evidence="1">Carbohydrate metabolism; galactose metabolism.</text>
</comment>
<reference evidence="7 8" key="1">
    <citation type="journal article" date="1992" name="Lakartidningen">
        <title>[Penicillin V and not amoxicillin is the first choice preparation in acute otitis].</title>
        <authorList>
            <person name="Kamme C."/>
            <person name="Lundgren K."/>
            <person name="Prellner K."/>
        </authorList>
    </citation>
    <scope>NUCLEOTIDE SEQUENCE [LARGE SCALE GENOMIC DNA]</scope>
    <source>
        <strain evidence="7 8">PC3714II</strain>
    </source>
</reference>
<dbReference type="Gene3D" id="3.40.50.720">
    <property type="entry name" value="NAD(P)-binding Rossmann-like Domain"/>
    <property type="match status" value="1"/>
</dbReference>
<sequence>MRRYLNDFNNRGAGYIGSHTALNLIEKTDYKIIIFDNLENGHNKIIFEKGDLRNIEDIENVFNKYSIDGVIHFAAFALVEESVQNPSKYYRNNIYGTLNLLDTMIKHNVKRIVFSSTCATYGDIVEQTPIDEKHPQNPTNPYGYSKLSVERIMDDYDKAYKLKIKDEIKSNFMYDNLIKYCIELFNEEKLRKSQYNYNKRITKILEVTIDAIFEDIERLKFILDIYFPKNEKELNKIYEYIEYEEKYKLDIPIYCLSKKKIDRKNILKLTDGQRKLIIKYLTLYVRKDKHNEIKIIVKNILDEYIDLSIYWDLIRNQFLEYCNNYDIKQHGLFFLDRYRNLLEVINPTKEEFEKFSEAAKNFFYWYIIKEDNKELYLLIPKEIKKAI</sequence>
<gene>
    <name evidence="7" type="ORF">EPJ70_02305</name>
</gene>
<dbReference type="PANTHER" id="PTHR43725:SF53">
    <property type="entry name" value="UDP-ARABINOSE 4-EPIMERASE 1"/>
    <property type="match status" value="1"/>
</dbReference>
<dbReference type="SUPFAM" id="SSF51735">
    <property type="entry name" value="NAD(P)-binding Rossmann-fold domains"/>
    <property type="match status" value="1"/>
</dbReference>
<evidence type="ECO:0000259" key="6">
    <source>
        <dbReference type="Pfam" id="PF01370"/>
    </source>
</evidence>
<dbReference type="Pfam" id="PF01370">
    <property type="entry name" value="Epimerase"/>
    <property type="match status" value="1"/>
</dbReference>
<organism evidence="7 8">
    <name type="scientific">Brachyspira aalborgi</name>
    <dbReference type="NCBI Taxonomy" id="29522"/>
    <lineage>
        <taxon>Bacteria</taxon>
        <taxon>Pseudomonadati</taxon>
        <taxon>Spirochaetota</taxon>
        <taxon>Spirochaetia</taxon>
        <taxon>Brachyspirales</taxon>
        <taxon>Brachyspiraceae</taxon>
        <taxon>Brachyspira</taxon>
    </lineage>
</organism>
<dbReference type="PANTHER" id="PTHR43725">
    <property type="entry name" value="UDP-GLUCOSE 4-EPIMERASE"/>
    <property type="match status" value="1"/>
</dbReference>
<protein>
    <recommendedName>
        <fullName evidence="3">UDP-glucose 4-epimerase</fullName>
    </recommendedName>
    <alternativeName>
        <fullName evidence="5">Galactowaldenase</fullName>
    </alternativeName>
    <alternativeName>
        <fullName evidence="4">UDP-galactose 4-epimerase</fullName>
    </alternativeName>
</protein>
<dbReference type="InterPro" id="IPR036291">
    <property type="entry name" value="NAD(P)-bd_dom_sf"/>
</dbReference>
<dbReference type="Proteomes" id="UP000324574">
    <property type="component" value="Unassembled WGS sequence"/>
</dbReference>
<dbReference type="EMBL" id="SAYG01000006">
    <property type="protein sequence ID" value="TXJ45240.1"/>
    <property type="molecule type" value="Genomic_DNA"/>
</dbReference>
<dbReference type="AlphaFoldDB" id="A0A5C8F9G1"/>
<evidence type="ECO:0000313" key="8">
    <source>
        <dbReference type="Proteomes" id="UP000324574"/>
    </source>
</evidence>
<name>A0A5C8F9G1_9SPIR</name>
<proteinExistence type="inferred from homology"/>
<comment type="similarity">
    <text evidence="2">Belongs to the NAD(P)-dependent epimerase/dehydratase family.</text>
</comment>
<feature type="domain" description="NAD-dependent epimerase/dehydratase" evidence="6">
    <location>
        <begin position="12"/>
        <end position="164"/>
    </location>
</feature>
<evidence type="ECO:0000256" key="5">
    <source>
        <dbReference type="ARBA" id="ARBA00033067"/>
    </source>
</evidence>
<comment type="caution">
    <text evidence="7">The sequence shown here is derived from an EMBL/GenBank/DDBJ whole genome shotgun (WGS) entry which is preliminary data.</text>
</comment>
<evidence type="ECO:0000256" key="1">
    <source>
        <dbReference type="ARBA" id="ARBA00004947"/>
    </source>
</evidence>
<accession>A0A5C8F9G1</accession>
<evidence type="ECO:0000256" key="3">
    <source>
        <dbReference type="ARBA" id="ARBA00018569"/>
    </source>
</evidence>
<evidence type="ECO:0000256" key="2">
    <source>
        <dbReference type="ARBA" id="ARBA00007637"/>
    </source>
</evidence>
<dbReference type="InterPro" id="IPR001509">
    <property type="entry name" value="Epimerase_deHydtase"/>
</dbReference>
<dbReference type="GO" id="GO:0033499">
    <property type="term" value="P:galactose catabolic process via UDP-galactose, Leloir pathway"/>
    <property type="evidence" value="ECO:0007669"/>
    <property type="project" value="TreeGrafter"/>
</dbReference>
<evidence type="ECO:0000256" key="4">
    <source>
        <dbReference type="ARBA" id="ARBA00031367"/>
    </source>
</evidence>